<dbReference type="AlphaFoldDB" id="G3IU17"/>
<dbReference type="GO" id="GO:0005886">
    <property type="term" value="C:plasma membrane"/>
    <property type="evidence" value="ECO:0007669"/>
    <property type="project" value="UniProtKB-SubCell"/>
</dbReference>
<keyword evidence="8" id="KW-1185">Reference proteome</keyword>
<evidence type="ECO:0000256" key="3">
    <source>
        <dbReference type="ARBA" id="ARBA00022692"/>
    </source>
</evidence>
<keyword evidence="5 6" id="KW-0472">Membrane</keyword>
<gene>
    <name evidence="7" type="ORF">Mettu_0265</name>
</gene>
<dbReference type="Proteomes" id="UP000004664">
    <property type="component" value="Unassembled WGS sequence"/>
</dbReference>
<feature type="transmembrane region" description="Helical" evidence="6">
    <location>
        <begin position="12"/>
        <end position="32"/>
    </location>
</feature>
<dbReference type="OrthoDB" id="9808789at2"/>
<sequence length="265" mass="29931">MNLLQWLIPWEASFSIAVVTAVTAIIFIRGSLTCQLLFRQKLYFGAGLLSLYVVTQTQIDYYAEHEFFVHQLQSLVLHHLGPFFIVLARPKDALSAGFPTAGKRLIRWVSGQKPVQCAVKLLFHPVAAIIVFVGLLAFWLLPSVHFIAMLDWRIYRLMNWSMALNGLMFWGLALNPDLMRSPGSRIAMMLAVVPPQILIGALIFFTPHELYPIYTLCGRTFTGMSPVTDQQIGGLMLWMNAAMMSVVGILIVIHKELRQPIKFNN</sequence>
<dbReference type="RefSeq" id="WP_006889481.1">
    <property type="nucleotide sequence ID" value="NZ_JH109152.1"/>
</dbReference>
<keyword evidence="3 6" id="KW-0812">Transmembrane</keyword>
<feature type="transmembrane region" description="Helical" evidence="6">
    <location>
        <begin position="232"/>
        <end position="253"/>
    </location>
</feature>
<dbReference type="STRING" id="697282.Mettu_0265"/>
<evidence type="ECO:0000313" key="7">
    <source>
        <dbReference type="EMBL" id="EGW21500.1"/>
    </source>
</evidence>
<dbReference type="EMBL" id="JH109152">
    <property type="protein sequence ID" value="EGW21500.1"/>
    <property type="molecule type" value="Genomic_DNA"/>
</dbReference>
<reference evidence="7 8" key="1">
    <citation type="submission" date="2011-06" db="EMBL/GenBank/DDBJ databases">
        <title>Genomic sequence of Methylobacter tundripaludum SV96.</title>
        <authorList>
            <consortium name="US DOE Joint Genome Institute"/>
            <person name="Lucas S."/>
            <person name="Han J."/>
            <person name="Lapidus A."/>
            <person name="Cheng J.-F."/>
            <person name="Goodwin L."/>
            <person name="Pitluck S."/>
            <person name="Held B."/>
            <person name="Detter J.C."/>
            <person name="Han C."/>
            <person name="Tapia R."/>
            <person name="Land M."/>
            <person name="Hauser L."/>
            <person name="Kyrpides N."/>
            <person name="Ivanova N."/>
            <person name="Ovchinnikova G."/>
            <person name="Pagani I."/>
            <person name="Klotz M.G."/>
            <person name="Dispirito A.A."/>
            <person name="Murrell J.C."/>
            <person name="Dunfield P."/>
            <person name="Kalyuzhnaya M.G."/>
            <person name="Svenning M."/>
            <person name="Trotsenko Y.A."/>
            <person name="Stein L.Y."/>
            <person name="Woyke T."/>
        </authorList>
    </citation>
    <scope>NUCLEOTIDE SEQUENCE [LARGE SCALE GENOMIC DNA]</scope>
    <source>
        <strain evidence="8">ATCC BAA-1195 / DSM 17260 / SV96</strain>
    </source>
</reference>
<dbReference type="HOGENOM" id="CLU_054944_0_0_6"/>
<dbReference type="InterPro" id="IPR019108">
    <property type="entry name" value="Caa3_assmbl_CtaG-rel"/>
</dbReference>
<accession>G3IU17</accession>
<feature type="transmembrane region" description="Helical" evidence="6">
    <location>
        <begin position="121"/>
        <end position="142"/>
    </location>
</feature>
<keyword evidence="4 6" id="KW-1133">Transmembrane helix</keyword>
<evidence type="ECO:0000256" key="4">
    <source>
        <dbReference type="ARBA" id="ARBA00022989"/>
    </source>
</evidence>
<keyword evidence="2" id="KW-1003">Cell membrane</keyword>
<evidence type="ECO:0000313" key="8">
    <source>
        <dbReference type="Proteomes" id="UP000004664"/>
    </source>
</evidence>
<name>G3IU17_METTV</name>
<organism evidence="7 8">
    <name type="scientific">Methylobacter tundripaludum (strain ATCC BAA-1195 / DSM 17260 / SV96)</name>
    <dbReference type="NCBI Taxonomy" id="697282"/>
    <lineage>
        <taxon>Bacteria</taxon>
        <taxon>Pseudomonadati</taxon>
        <taxon>Pseudomonadota</taxon>
        <taxon>Gammaproteobacteria</taxon>
        <taxon>Methylococcales</taxon>
        <taxon>Methylococcaceae</taxon>
        <taxon>Methylobacter</taxon>
    </lineage>
</organism>
<evidence type="ECO:0000256" key="1">
    <source>
        <dbReference type="ARBA" id="ARBA00004651"/>
    </source>
</evidence>
<dbReference type="eggNOG" id="COG3336">
    <property type="taxonomic scope" value="Bacteria"/>
</dbReference>
<evidence type="ECO:0000256" key="6">
    <source>
        <dbReference type="SAM" id="Phobius"/>
    </source>
</evidence>
<proteinExistence type="predicted"/>
<protein>
    <submittedName>
        <fullName evidence="7">Cytochrome c oxidase caa3-type protein</fullName>
    </submittedName>
</protein>
<comment type="subcellular location">
    <subcellularLocation>
        <location evidence="1">Cell membrane</location>
        <topology evidence="1">Multi-pass membrane protein</topology>
    </subcellularLocation>
</comment>
<dbReference type="Pfam" id="PF09678">
    <property type="entry name" value="Caa3_CtaG"/>
    <property type="match status" value="1"/>
</dbReference>
<feature type="transmembrane region" description="Helical" evidence="6">
    <location>
        <begin position="154"/>
        <end position="174"/>
    </location>
</feature>
<feature type="transmembrane region" description="Helical" evidence="6">
    <location>
        <begin position="186"/>
        <end position="205"/>
    </location>
</feature>
<evidence type="ECO:0000256" key="5">
    <source>
        <dbReference type="ARBA" id="ARBA00023136"/>
    </source>
</evidence>
<evidence type="ECO:0000256" key="2">
    <source>
        <dbReference type="ARBA" id="ARBA00022475"/>
    </source>
</evidence>